<comment type="subcellular location">
    <subcellularLocation>
        <location evidence="2">Membrane</location>
        <topology evidence="2">Multi-pass membrane protein</topology>
    </subcellularLocation>
</comment>
<evidence type="ECO:0000256" key="12">
    <source>
        <dbReference type="SAM" id="Phobius"/>
    </source>
</evidence>
<comment type="cofactor">
    <cofactor evidence="1">
        <name>Zn(2+)</name>
        <dbReference type="ChEBI" id="CHEBI:29105"/>
    </cofactor>
</comment>
<feature type="transmembrane region" description="Helical" evidence="12">
    <location>
        <begin position="170"/>
        <end position="187"/>
    </location>
</feature>
<evidence type="ECO:0000256" key="6">
    <source>
        <dbReference type="ARBA" id="ARBA00022723"/>
    </source>
</evidence>
<feature type="transmembrane region" description="Helical" evidence="12">
    <location>
        <begin position="110"/>
        <end position="132"/>
    </location>
</feature>
<dbReference type="EMBL" id="JAEQMG010000048">
    <property type="protein sequence ID" value="MBK6088048.1"/>
    <property type="molecule type" value="Genomic_DNA"/>
</dbReference>
<feature type="domain" description="Peptidase M50" evidence="13">
    <location>
        <begin position="109"/>
        <end position="154"/>
    </location>
</feature>
<dbReference type="PANTHER" id="PTHR39188:SF3">
    <property type="entry name" value="STAGE IV SPORULATION PROTEIN FB"/>
    <property type="match status" value="1"/>
</dbReference>
<reference evidence="14" key="1">
    <citation type="submission" date="2021-01" db="EMBL/GenBank/DDBJ databases">
        <title>Genome public.</title>
        <authorList>
            <person name="Liu C."/>
            <person name="Sun Q."/>
        </authorList>
    </citation>
    <scope>NUCLEOTIDE SEQUENCE</scope>
    <source>
        <strain evidence="14">M6</strain>
    </source>
</reference>
<name>A0A934TZZ7_9FIRM</name>
<feature type="transmembrane region" description="Helical" evidence="12">
    <location>
        <begin position="76"/>
        <end position="98"/>
    </location>
</feature>
<dbReference type="GO" id="GO:0046872">
    <property type="term" value="F:metal ion binding"/>
    <property type="evidence" value="ECO:0007669"/>
    <property type="project" value="UniProtKB-KW"/>
</dbReference>
<evidence type="ECO:0000256" key="7">
    <source>
        <dbReference type="ARBA" id="ARBA00022801"/>
    </source>
</evidence>
<keyword evidence="7" id="KW-0378">Hydrolase</keyword>
<evidence type="ECO:0000256" key="5">
    <source>
        <dbReference type="ARBA" id="ARBA00022692"/>
    </source>
</evidence>
<evidence type="ECO:0000256" key="4">
    <source>
        <dbReference type="ARBA" id="ARBA00022670"/>
    </source>
</evidence>
<evidence type="ECO:0000256" key="8">
    <source>
        <dbReference type="ARBA" id="ARBA00022833"/>
    </source>
</evidence>
<dbReference type="GO" id="GO:0006508">
    <property type="term" value="P:proteolysis"/>
    <property type="evidence" value="ECO:0007669"/>
    <property type="project" value="UniProtKB-KW"/>
</dbReference>
<comment type="similarity">
    <text evidence="3">Belongs to the peptidase M50B family.</text>
</comment>
<dbReference type="GO" id="GO:0008237">
    <property type="term" value="F:metallopeptidase activity"/>
    <property type="evidence" value="ECO:0007669"/>
    <property type="project" value="UniProtKB-KW"/>
</dbReference>
<sequence length="190" mass="21194">MKLRIANLDLYIGYEAIAAMTAVLLLDRDNRVIFCILAAILHELGHLLMMLLCGVRVRAIRLRLFDVLIQSDEAPTFKADVLITLGGVAVNFLFALLLYPVGMKYALPHFALGVFNLLPVMSLDGGHLLAIILDKRFSPRTVAITLKVTTFVFLLPLMTAGLYVLLNSGYNYSLLIISIYLIVLLFLKNR</sequence>
<dbReference type="InterPro" id="IPR008915">
    <property type="entry name" value="Peptidase_M50"/>
</dbReference>
<proteinExistence type="inferred from homology"/>
<keyword evidence="5 12" id="KW-0812">Transmembrane</keyword>
<evidence type="ECO:0000313" key="15">
    <source>
        <dbReference type="Proteomes" id="UP000633365"/>
    </source>
</evidence>
<comment type="caution">
    <text evidence="14">The sequence shown here is derived from an EMBL/GenBank/DDBJ whole genome shotgun (WGS) entry which is preliminary data.</text>
</comment>
<dbReference type="GO" id="GO:0016020">
    <property type="term" value="C:membrane"/>
    <property type="evidence" value="ECO:0007669"/>
    <property type="project" value="UniProtKB-SubCell"/>
</dbReference>
<evidence type="ECO:0000313" key="14">
    <source>
        <dbReference type="EMBL" id="MBK6088048.1"/>
    </source>
</evidence>
<evidence type="ECO:0000256" key="10">
    <source>
        <dbReference type="ARBA" id="ARBA00023049"/>
    </source>
</evidence>
<keyword evidence="8" id="KW-0862">Zinc</keyword>
<keyword evidence="4 14" id="KW-0645">Protease</keyword>
<dbReference type="PANTHER" id="PTHR39188">
    <property type="entry name" value="MEMBRANE-ASSOCIATED ZINC METALLOPROTEASE M50B"/>
    <property type="match status" value="1"/>
</dbReference>
<evidence type="ECO:0000256" key="9">
    <source>
        <dbReference type="ARBA" id="ARBA00022989"/>
    </source>
</evidence>
<dbReference type="Proteomes" id="UP000633365">
    <property type="component" value="Unassembled WGS sequence"/>
</dbReference>
<keyword evidence="10" id="KW-0482">Metalloprotease</keyword>
<gene>
    <name evidence="14" type="ORF">JKK62_05180</name>
</gene>
<evidence type="ECO:0000256" key="3">
    <source>
        <dbReference type="ARBA" id="ARBA00007931"/>
    </source>
</evidence>
<dbReference type="RefSeq" id="WP_186832947.1">
    <property type="nucleotide sequence ID" value="NZ_JAEQMG010000048.1"/>
</dbReference>
<feature type="transmembrane region" description="Helical" evidence="12">
    <location>
        <begin position="144"/>
        <end position="164"/>
    </location>
</feature>
<evidence type="ECO:0000259" key="13">
    <source>
        <dbReference type="Pfam" id="PF02163"/>
    </source>
</evidence>
<evidence type="ECO:0000256" key="11">
    <source>
        <dbReference type="ARBA" id="ARBA00023136"/>
    </source>
</evidence>
<evidence type="ECO:0000256" key="1">
    <source>
        <dbReference type="ARBA" id="ARBA00001947"/>
    </source>
</evidence>
<protein>
    <submittedName>
        <fullName evidence="14">Site-2 protease family protein</fullName>
    </submittedName>
</protein>
<keyword evidence="6" id="KW-0479">Metal-binding</keyword>
<feature type="transmembrane region" description="Helical" evidence="12">
    <location>
        <begin position="7"/>
        <end position="25"/>
    </location>
</feature>
<keyword evidence="9 12" id="KW-1133">Transmembrane helix</keyword>
<keyword evidence="15" id="KW-1185">Reference proteome</keyword>
<evidence type="ECO:0000256" key="2">
    <source>
        <dbReference type="ARBA" id="ARBA00004141"/>
    </source>
</evidence>
<dbReference type="AlphaFoldDB" id="A0A934TZZ7"/>
<feature type="transmembrane region" description="Helical" evidence="12">
    <location>
        <begin position="31"/>
        <end position="55"/>
    </location>
</feature>
<dbReference type="Pfam" id="PF02163">
    <property type="entry name" value="Peptidase_M50"/>
    <property type="match status" value="1"/>
</dbReference>
<keyword evidence="11 12" id="KW-0472">Membrane</keyword>
<accession>A0A934TZZ7</accession>
<organism evidence="14 15">
    <name type="scientific">Ruminococcus difficilis</name>
    <dbReference type="NCBI Taxonomy" id="2763069"/>
    <lineage>
        <taxon>Bacteria</taxon>
        <taxon>Bacillati</taxon>
        <taxon>Bacillota</taxon>
        <taxon>Clostridia</taxon>
        <taxon>Eubacteriales</taxon>
        <taxon>Oscillospiraceae</taxon>
        <taxon>Ruminococcus</taxon>
    </lineage>
</organism>